<protein>
    <submittedName>
        <fullName evidence="2">Uncharacterized protein</fullName>
    </submittedName>
</protein>
<gene>
    <name evidence="2" type="ORF">C7474_2034</name>
</gene>
<dbReference type="RefSeq" id="WP_121059633.1">
    <property type="nucleotide sequence ID" value="NZ_RCDB01000003.1"/>
</dbReference>
<organism evidence="2 3">
    <name type="scientific">Microbacterium telephonicum</name>
    <dbReference type="NCBI Taxonomy" id="1714841"/>
    <lineage>
        <taxon>Bacteria</taxon>
        <taxon>Bacillati</taxon>
        <taxon>Actinomycetota</taxon>
        <taxon>Actinomycetes</taxon>
        <taxon>Micrococcales</taxon>
        <taxon>Microbacteriaceae</taxon>
        <taxon>Microbacterium</taxon>
    </lineage>
</organism>
<keyword evidence="1" id="KW-0812">Transmembrane</keyword>
<accession>A0A498BVG9</accession>
<keyword evidence="1" id="KW-1133">Transmembrane helix</keyword>
<feature type="transmembrane region" description="Helical" evidence="1">
    <location>
        <begin position="12"/>
        <end position="33"/>
    </location>
</feature>
<evidence type="ECO:0000256" key="1">
    <source>
        <dbReference type="SAM" id="Phobius"/>
    </source>
</evidence>
<keyword evidence="1" id="KW-0472">Membrane</keyword>
<dbReference type="EMBL" id="RCDB01000003">
    <property type="protein sequence ID" value="RLK47452.1"/>
    <property type="molecule type" value="Genomic_DNA"/>
</dbReference>
<evidence type="ECO:0000313" key="3">
    <source>
        <dbReference type="Proteomes" id="UP000273158"/>
    </source>
</evidence>
<sequence>MDHALDAVLEIFSWIGFAGAALFGVVWLIVWAADGSWAQAEAIVDRDGAEPVVRWFGADGAHVAPLTPSDAATLADADDATIWFRLGRPGLVRLERRPAVLRLLAWASVAFAVLGVLTVVGSVVVLFVRG</sequence>
<keyword evidence="3" id="KW-1185">Reference proteome</keyword>
<reference evidence="2 3" key="1">
    <citation type="journal article" date="2015" name="Stand. Genomic Sci.">
        <title>Genomic Encyclopedia of Bacterial and Archaeal Type Strains, Phase III: the genomes of soil and plant-associated and newly described type strains.</title>
        <authorList>
            <person name="Whitman W.B."/>
            <person name="Woyke T."/>
            <person name="Klenk H.P."/>
            <person name="Zhou Y."/>
            <person name="Lilburn T.G."/>
            <person name="Beck B.J."/>
            <person name="De Vos P."/>
            <person name="Vandamme P."/>
            <person name="Eisen J.A."/>
            <person name="Garrity G."/>
            <person name="Hugenholtz P."/>
            <person name="Kyrpides N.C."/>
        </authorList>
    </citation>
    <scope>NUCLEOTIDE SEQUENCE [LARGE SCALE GENOMIC DNA]</scope>
    <source>
        <strain evidence="2 3">S2T63</strain>
    </source>
</reference>
<dbReference type="OrthoDB" id="5079070at2"/>
<proteinExistence type="predicted"/>
<comment type="caution">
    <text evidence="2">The sequence shown here is derived from an EMBL/GenBank/DDBJ whole genome shotgun (WGS) entry which is preliminary data.</text>
</comment>
<dbReference type="AlphaFoldDB" id="A0A498BVG9"/>
<name>A0A498BVG9_9MICO</name>
<dbReference type="Proteomes" id="UP000273158">
    <property type="component" value="Unassembled WGS sequence"/>
</dbReference>
<feature type="transmembrane region" description="Helical" evidence="1">
    <location>
        <begin position="103"/>
        <end position="128"/>
    </location>
</feature>
<evidence type="ECO:0000313" key="2">
    <source>
        <dbReference type="EMBL" id="RLK47452.1"/>
    </source>
</evidence>